<feature type="compositionally biased region" description="Basic and acidic residues" evidence="1">
    <location>
        <begin position="39"/>
        <end position="49"/>
    </location>
</feature>
<dbReference type="RefSeq" id="WP_223993186.1">
    <property type="nucleotide sequence ID" value="NZ_CAJZAG010000010.1"/>
</dbReference>
<evidence type="ECO:0000313" key="2">
    <source>
        <dbReference type="EMBL" id="CAG9181917.1"/>
    </source>
</evidence>
<comment type="caution">
    <text evidence="2">The sequence shown here is derived from an EMBL/GenBank/DDBJ whole genome shotgun (WGS) entry which is preliminary data.</text>
</comment>
<organism evidence="2 3">
    <name type="scientific">Cupriavidus pampae</name>
    <dbReference type="NCBI Taxonomy" id="659251"/>
    <lineage>
        <taxon>Bacteria</taxon>
        <taxon>Pseudomonadati</taxon>
        <taxon>Pseudomonadota</taxon>
        <taxon>Betaproteobacteria</taxon>
        <taxon>Burkholderiales</taxon>
        <taxon>Burkholderiaceae</taxon>
        <taxon>Cupriavidus</taxon>
    </lineage>
</organism>
<protein>
    <recommendedName>
        <fullName evidence="4">Lipase modulator</fullName>
    </recommendedName>
</protein>
<feature type="region of interest" description="Disordered" evidence="1">
    <location>
        <begin position="150"/>
        <end position="172"/>
    </location>
</feature>
<feature type="region of interest" description="Disordered" evidence="1">
    <location>
        <begin position="37"/>
        <end position="65"/>
    </location>
</feature>
<evidence type="ECO:0008006" key="4">
    <source>
        <dbReference type="Google" id="ProtNLM"/>
    </source>
</evidence>
<proteinExistence type="predicted"/>
<evidence type="ECO:0000313" key="3">
    <source>
        <dbReference type="Proteomes" id="UP000706525"/>
    </source>
</evidence>
<gene>
    <name evidence="2" type="ORF">LMG32289_04972</name>
</gene>
<feature type="compositionally biased region" description="Basic and acidic residues" evidence="1">
    <location>
        <begin position="150"/>
        <end position="166"/>
    </location>
</feature>
<dbReference type="EMBL" id="CAJZAG010000010">
    <property type="protein sequence ID" value="CAG9181917.1"/>
    <property type="molecule type" value="Genomic_DNA"/>
</dbReference>
<reference evidence="2 3" key="1">
    <citation type="submission" date="2021-08" db="EMBL/GenBank/DDBJ databases">
        <authorList>
            <person name="Peeters C."/>
        </authorList>
    </citation>
    <scope>NUCLEOTIDE SEQUENCE [LARGE SCALE GENOMIC DNA]</scope>
    <source>
        <strain evidence="2 3">LMG 32289</strain>
    </source>
</reference>
<accession>A0ABN7ZCZ9</accession>
<keyword evidence="3" id="KW-1185">Reference proteome</keyword>
<evidence type="ECO:0000256" key="1">
    <source>
        <dbReference type="SAM" id="MobiDB-lite"/>
    </source>
</evidence>
<sequence length="172" mass="19400">MTAGEIRRPDIGPISESANQSIHRAWAALGESAATKGDLALRDARREEQEQGQDAGQESGHEEHTLADLAALLAEEPDLSPRVRGAVEGLLHRHRVLAIEVARQRKLLQEWILSQLTYKALYLQYSGQTPEAPSVELMREKDMVRRRIRDELQSGRDYRSVLDEQSRSPSRP</sequence>
<name>A0ABN7ZCZ9_9BURK</name>
<dbReference type="Proteomes" id="UP000706525">
    <property type="component" value="Unassembled WGS sequence"/>
</dbReference>